<dbReference type="Proteomes" id="UP000184172">
    <property type="component" value="Unassembled WGS sequence"/>
</dbReference>
<proteinExistence type="predicted"/>
<sequence length="56" mass="5635">MGEVEGEVGEDDGVGGNVVAGSGQFLVAVGSGSSLCSVFSVVGVHRDDLDNINIRK</sequence>
<keyword evidence="2" id="KW-1185">Reference proteome</keyword>
<name>A0A1M6JJC4_9FLAO</name>
<dbReference type="STRING" id="797419.SAMN05216556_11769"/>
<organism evidence="1 2">
    <name type="scientific">Aequorivita viscosa</name>
    <dbReference type="NCBI Taxonomy" id="797419"/>
    <lineage>
        <taxon>Bacteria</taxon>
        <taxon>Pseudomonadati</taxon>
        <taxon>Bacteroidota</taxon>
        <taxon>Flavobacteriia</taxon>
        <taxon>Flavobacteriales</taxon>
        <taxon>Flavobacteriaceae</taxon>
        <taxon>Aequorivita</taxon>
    </lineage>
</organism>
<evidence type="ECO:0000313" key="2">
    <source>
        <dbReference type="Proteomes" id="UP000184172"/>
    </source>
</evidence>
<evidence type="ECO:0000313" key="1">
    <source>
        <dbReference type="EMBL" id="SHJ46725.1"/>
    </source>
</evidence>
<accession>A0A1M6JJC4</accession>
<reference evidence="2" key="1">
    <citation type="submission" date="2016-11" db="EMBL/GenBank/DDBJ databases">
        <authorList>
            <person name="Varghese N."/>
            <person name="Submissions S."/>
        </authorList>
    </citation>
    <scope>NUCLEOTIDE SEQUENCE [LARGE SCALE GENOMIC DNA]</scope>
    <source>
        <strain evidence="2">DSM 26349</strain>
    </source>
</reference>
<protein>
    <submittedName>
        <fullName evidence="1">Uncharacterized protein</fullName>
    </submittedName>
</protein>
<dbReference type="AlphaFoldDB" id="A0A1M6JJC4"/>
<gene>
    <name evidence="1" type="ORF">SAMN04487908_11769</name>
</gene>
<dbReference type="EMBL" id="FQYV01000017">
    <property type="protein sequence ID" value="SHJ46725.1"/>
    <property type="molecule type" value="Genomic_DNA"/>
</dbReference>